<comment type="caution">
    <text evidence="16">The sequence shown here is derived from an EMBL/GenBank/DDBJ whole genome shotgun (WGS) entry which is preliminary data.</text>
</comment>
<evidence type="ECO:0000313" key="17">
    <source>
        <dbReference type="Proteomes" id="UP001187531"/>
    </source>
</evidence>
<evidence type="ECO:0000256" key="7">
    <source>
        <dbReference type="ARBA" id="ARBA00023136"/>
    </source>
</evidence>
<evidence type="ECO:0000259" key="15">
    <source>
        <dbReference type="PROSITE" id="PS50262"/>
    </source>
</evidence>
<dbReference type="InterPro" id="IPR017452">
    <property type="entry name" value="GPCR_Rhodpsn_7TM"/>
</dbReference>
<dbReference type="PANTHER" id="PTHR24243">
    <property type="entry name" value="G-PROTEIN COUPLED RECEPTOR"/>
    <property type="match status" value="1"/>
</dbReference>
<evidence type="ECO:0000256" key="12">
    <source>
        <dbReference type="RuleBase" id="RU000688"/>
    </source>
</evidence>
<keyword evidence="5 14" id="KW-1133">Transmembrane helix</keyword>
<feature type="transmembrane region" description="Helical" evidence="14">
    <location>
        <begin position="43"/>
        <end position="64"/>
    </location>
</feature>
<feature type="transmembrane region" description="Helical" evidence="14">
    <location>
        <begin position="308"/>
        <end position="333"/>
    </location>
</feature>
<dbReference type="PRINTS" id="PR00237">
    <property type="entry name" value="GPCRRHODOPSN"/>
</dbReference>
<evidence type="ECO:0000256" key="14">
    <source>
        <dbReference type="SAM" id="Phobius"/>
    </source>
</evidence>
<dbReference type="PANTHER" id="PTHR24243:SF208">
    <property type="entry name" value="PYROKININ-1 RECEPTOR"/>
    <property type="match status" value="1"/>
</dbReference>
<organism evidence="16 17">
    <name type="scientific">Artemia franciscana</name>
    <name type="common">Brine shrimp</name>
    <name type="synonym">Artemia sanfranciscana</name>
    <dbReference type="NCBI Taxonomy" id="6661"/>
    <lineage>
        <taxon>Eukaryota</taxon>
        <taxon>Metazoa</taxon>
        <taxon>Ecdysozoa</taxon>
        <taxon>Arthropoda</taxon>
        <taxon>Crustacea</taxon>
        <taxon>Branchiopoda</taxon>
        <taxon>Anostraca</taxon>
        <taxon>Artemiidae</taxon>
        <taxon>Artemia</taxon>
    </lineage>
</organism>
<reference evidence="16" key="1">
    <citation type="submission" date="2023-07" db="EMBL/GenBank/DDBJ databases">
        <title>Chromosome-level genome assembly of Artemia franciscana.</title>
        <authorList>
            <person name="Jo E."/>
        </authorList>
    </citation>
    <scope>NUCLEOTIDE SEQUENCE</scope>
    <source>
        <tissue evidence="16">Whole body</tissue>
    </source>
</reference>
<gene>
    <name evidence="16" type="ORF">QYM36_011213</name>
</gene>
<evidence type="ECO:0000256" key="6">
    <source>
        <dbReference type="ARBA" id="ARBA00023040"/>
    </source>
</evidence>
<evidence type="ECO:0000256" key="2">
    <source>
        <dbReference type="ARBA" id="ARBA00010663"/>
    </source>
</evidence>
<evidence type="ECO:0000256" key="13">
    <source>
        <dbReference type="SAM" id="MobiDB-lite"/>
    </source>
</evidence>
<evidence type="ECO:0000256" key="8">
    <source>
        <dbReference type="ARBA" id="ARBA00023157"/>
    </source>
</evidence>
<accession>A0AA88HRA9</accession>
<feature type="transmembrane region" description="Helical" evidence="14">
    <location>
        <begin position="156"/>
        <end position="176"/>
    </location>
</feature>
<evidence type="ECO:0000256" key="3">
    <source>
        <dbReference type="ARBA" id="ARBA00022475"/>
    </source>
</evidence>
<evidence type="ECO:0000256" key="11">
    <source>
        <dbReference type="ARBA" id="ARBA00023224"/>
    </source>
</evidence>
<comment type="subcellular location">
    <subcellularLocation>
        <location evidence="1">Cell membrane</location>
        <topology evidence="1">Multi-pass membrane protein</topology>
    </subcellularLocation>
</comment>
<feature type="transmembrane region" description="Helical" evidence="14">
    <location>
        <begin position="269"/>
        <end position="288"/>
    </location>
</feature>
<dbReference type="InterPro" id="IPR005390">
    <property type="entry name" value="NeuromedU_rcpt"/>
</dbReference>
<dbReference type="Pfam" id="PF00001">
    <property type="entry name" value="7tm_1"/>
    <property type="match status" value="1"/>
</dbReference>
<dbReference type="PRINTS" id="PR01565">
    <property type="entry name" value="NEUROMEDINUR"/>
</dbReference>
<dbReference type="SUPFAM" id="SSF81321">
    <property type="entry name" value="Family A G protein-coupled receptor-like"/>
    <property type="match status" value="1"/>
</dbReference>
<feature type="transmembrane region" description="Helical" evidence="14">
    <location>
        <begin position="116"/>
        <end position="135"/>
    </location>
</feature>
<comment type="similarity">
    <text evidence="2 12">Belongs to the G-protein coupled receptor 1 family.</text>
</comment>
<keyword evidence="17" id="KW-1185">Reference proteome</keyword>
<dbReference type="Proteomes" id="UP001187531">
    <property type="component" value="Unassembled WGS sequence"/>
</dbReference>
<keyword evidence="8" id="KW-1015">Disulfide bond</keyword>
<evidence type="ECO:0000256" key="9">
    <source>
        <dbReference type="ARBA" id="ARBA00023170"/>
    </source>
</evidence>
<dbReference type="GO" id="GO:0001607">
    <property type="term" value="F:neuromedin U receptor activity"/>
    <property type="evidence" value="ECO:0007669"/>
    <property type="project" value="InterPro"/>
</dbReference>
<dbReference type="PROSITE" id="PS00237">
    <property type="entry name" value="G_PROTEIN_RECEP_F1_1"/>
    <property type="match status" value="1"/>
</dbReference>
<feature type="compositionally biased region" description="Basic and acidic residues" evidence="13">
    <location>
        <begin position="396"/>
        <end position="406"/>
    </location>
</feature>
<evidence type="ECO:0000313" key="16">
    <source>
        <dbReference type="EMBL" id="KAK2712446.1"/>
    </source>
</evidence>
<evidence type="ECO:0000256" key="4">
    <source>
        <dbReference type="ARBA" id="ARBA00022692"/>
    </source>
</evidence>
<keyword evidence="10" id="KW-0325">Glycoprotein</keyword>
<evidence type="ECO:0000256" key="10">
    <source>
        <dbReference type="ARBA" id="ARBA00023180"/>
    </source>
</evidence>
<dbReference type="EMBL" id="JAVRJZ010000015">
    <property type="protein sequence ID" value="KAK2712446.1"/>
    <property type="molecule type" value="Genomic_DNA"/>
</dbReference>
<feature type="region of interest" description="Disordered" evidence="13">
    <location>
        <begin position="384"/>
        <end position="410"/>
    </location>
</feature>
<feature type="region of interest" description="Disordered" evidence="13">
    <location>
        <begin position="440"/>
        <end position="460"/>
    </location>
</feature>
<proteinExistence type="inferred from homology"/>
<keyword evidence="3" id="KW-1003">Cell membrane</keyword>
<keyword evidence="4 12" id="KW-0812">Transmembrane</keyword>
<evidence type="ECO:0000256" key="5">
    <source>
        <dbReference type="ARBA" id="ARBA00022989"/>
    </source>
</evidence>
<dbReference type="PROSITE" id="PS50262">
    <property type="entry name" value="G_PROTEIN_RECEP_F1_2"/>
    <property type="match status" value="1"/>
</dbReference>
<dbReference type="Gene3D" id="1.20.1070.10">
    <property type="entry name" value="Rhodopsin 7-helix transmembrane proteins"/>
    <property type="match status" value="1"/>
</dbReference>
<dbReference type="InterPro" id="IPR000276">
    <property type="entry name" value="GPCR_Rhodpsn"/>
</dbReference>
<feature type="transmembrane region" description="Helical" evidence="14">
    <location>
        <begin position="76"/>
        <end position="96"/>
    </location>
</feature>
<keyword evidence="11 12" id="KW-0807">Transducer</keyword>
<protein>
    <recommendedName>
        <fullName evidence="15">G-protein coupled receptors family 1 profile domain-containing protein</fullName>
    </recommendedName>
</protein>
<evidence type="ECO:0000256" key="1">
    <source>
        <dbReference type="ARBA" id="ARBA00004651"/>
    </source>
</evidence>
<feature type="transmembrane region" description="Helical" evidence="14">
    <location>
        <begin position="209"/>
        <end position="233"/>
    </location>
</feature>
<keyword evidence="6 12" id="KW-0297">G-protein coupled receptor</keyword>
<dbReference type="GO" id="GO:0005886">
    <property type="term" value="C:plasma membrane"/>
    <property type="evidence" value="ECO:0007669"/>
    <property type="project" value="UniProtKB-SubCell"/>
</dbReference>
<dbReference type="AlphaFoldDB" id="A0AA88HRA9"/>
<keyword evidence="9 12" id="KW-0675">Receptor</keyword>
<keyword evidence="7 14" id="KW-0472">Membrane</keyword>
<sequence>MDELFEEILEDDYDLNNLSVREFIELNLGEERLDYYTLIPVTITYLLLLMIGVFGNCATCIVIAKNCYMQTATNYYLFNLAMADVLTLLIAIPLELYAFWQQYPWNLGDTLCLLRYLIPEACTYASILTIVAFTTERYMAICYFTRARGRSKLIRATRVIITIWIISILSAIPWGAEAKVNYLIYPKTNETILESAWCALPFNDAKIRWLPMAVGSTLCFFILPSFVLLILYLKIAITLKESRSLTRCISREDGKLCEAERAHIQSRRIVVRMLVAVVIAFIICYAPFNAQRVFFFYVSFRGKWTKSLILVNQILFYIAGILFYFNCVINPILYNVMSRRFRRAFKDSLCDRPCICIGEKRQNSAQVALYPQLSLRQSLLKEKGRNASPTRTCNGIKKESKTERSPVPKANSEPLWPLCYSATRRQKFVSHSVLLNKDNSSRKAWSHGSKSEGDYPSNFNPVKLLCRYSSSSSSSR</sequence>
<feature type="domain" description="G-protein coupled receptors family 1 profile" evidence="15">
    <location>
        <begin position="55"/>
        <end position="334"/>
    </location>
</feature>
<name>A0AA88HRA9_ARTSF</name>